<comment type="catalytic activity">
    <reaction evidence="7">
        <text>arsenic triglutathione + 2 [thioredoxin]-dithiol + 2 S-adenosyl-L-methionine + H2O = dimethylarsinous acid + 2 [thioredoxin]-disulfide + 3 glutathione + 2 S-adenosyl-L-homocysteine + 2 H(+)</text>
        <dbReference type="Rhea" id="RHEA:69464"/>
        <dbReference type="Rhea" id="RHEA-COMP:10698"/>
        <dbReference type="Rhea" id="RHEA-COMP:10700"/>
        <dbReference type="ChEBI" id="CHEBI:15377"/>
        <dbReference type="ChEBI" id="CHEBI:15378"/>
        <dbReference type="ChEBI" id="CHEBI:23808"/>
        <dbReference type="ChEBI" id="CHEBI:29950"/>
        <dbReference type="ChEBI" id="CHEBI:50058"/>
        <dbReference type="ChEBI" id="CHEBI:57856"/>
        <dbReference type="ChEBI" id="CHEBI:57925"/>
        <dbReference type="ChEBI" id="CHEBI:59789"/>
        <dbReference type="ChEBI" id="CHEBI:183640"/>
        <dbReference type="EC" id="2.1.1.137"/>
    </reaction>
</comment>
<dbReference type="CDD" id="cd02440">
    <property type="entry name" value="AdoMet_MTases"/>
    <property type="match status" value="1"/>
</dbReference>
<keyword evidence="11" id="KW-1185">Reference proteome</keyword>
<feature type="non-terminal residue" evidence="10">
    <location>
        <position position="1"/>
    </location>
</feature>
<name>A0ABD0LLY4_9CAEN</name>
<comment type="caution">
    <text evidence="10">The sequence shown here is derived from an EMBL/GenBank/DDBJ whole genome shotgun (WGS) entry which is preliminary data.</text>
</comment>
<reference evidence="10 11" key="1">
    <citation type="journal article" date="2023" name="Sci. Data">
        <title>Genome assembly of the Korean intertidal mud-creeper Batillaria attramentaria.</title>
        <authorList>
            <person name="Patra A.K."/>
            <person name="Ho P.T."/>
            <person name="Jun S."/>
            <person name="Lee S.J."/>
            <person name="Kim Y."/>
            <person name="Won Y.J."/>
        </authorList>
    </citation>
    <scope>NUCLEOTIDE SEQUENCE [LARGE SCALE GENOMIC DNA]</scope>
    <source>
        <strain evidence="10">Wonlab-2016</strain>
    </source>
</reference>
<dbReference type="Gene3D" id="3.40.50.150">
    <property type="entry name" value="Vaccinia Virus protein VP39"/>
    <property type="match status" value="1"/>
</dbReference>
<evidence type="ECO:0000256" key="5">
    <source>
        <dbReference type="ARBA" id="ARBA00034545"/>
    </source>
</evidence>
<dbReference type="InterPro" id="IPR026669">
    <property type="entry name" value="Arsenite_MeTrfase-like"/>
</dbReference>
<evidence type="ECO:0000256" key="6">
    <source>
        <dbReference type="ARBA" id="ARBA00047941"/>
    </source>
</evidence>
<evidence type="ECO:0000256" key="1">
    <source>
        <dbReference type="ARBA" id="ARBA00022679"/>
    </source>
</evidence>
<dbReference type="Proteomes" id="UP001519460">
    <property type="component" value="Unassembled WGS sequence"/>
</dbReference>
<proteinExistence type="inferred from homology"/>
<accession>A0ABD0LLY4</accession>
<sequence>YFGAGIGIPEKLQGKRVLDIGCGSGSFVFMLSKLVGPDGYVVGVDYSDGLKWGYSKANFEFHVGDAEKLDVFNWGAESFDLIVHAFNLLKTGGQFYLTDVYVERDMPAEYKENEHLWCGGAGAMRWDTLAPTVVKAGFTVPYLTQAYPVSIVHEEFKVMTEVSRLLCAGWRLFKLPDGAKRGASRTGEGVDVDSELATILAFSYLSDNFDFADTTGNPTTNRNQNPFALLEKLEAEGRKPDPMYTVE</sequence>
<evidence type="ECO:0000256" key="2">
    <source>
        <dbReference type="ARBA" id="ARBA00022691"/>
    </source>
</evidence>
<dbReference type="GO" id="GO:0030791">
    <property type="term" value="F:arsenite methyltransferase activity"/>
    <property type="evidence" value="ECO:0007669"/>
    <property type="project" value="UniProtKB-EC"/>
</dbReference>
<evidence type="ECO:0000259" key="9">
    <source>
        <dbReference type="Pfam" id="PF13847"/>
    </source>
</evidence>
<evidence type="ECO:0000256" key="8">
    <source>
        <dbReference type="ARBA" id="ARBA00048428"/>
    </source>
</evidence>
<feature type="domain" description="Methyltransferase" evidence="9">
    <location>
        <begin position="13"/>
        <end position="118"/>
    </location>
</feature>
<evidence type="ECO:0000313" key="11">
    <source>
        <dbReference type="Proteomes" id="UP001519460"/>
    </source>
</evidence>
<dbReference type="SUPFAM" id="SSF53335">
    <property type="entry name" value="S-adenosyl-L-methionine-dependent methyltransferases"/>
    <property type="match status" value="1"/>
</dbReference>
<evidence type="ECO:0000256" key="7">
    <source>
        <dbReference type="ARBA" id="ARBA00047943"/>
    </source>
</evidence>
<evidence type="ECO:0000313" key="10">
    <source>
        <dbReference type="EMBL" id="KAK7500612.1"/>
    </source>
</evidence>
<comment type="catalytic activity">
    <reaction evidence="6">
        <text>arsenic triglutathione + [thioredoxin]-dithiol + S-adenosyl-L-methionine + 2 H2O = methylarsonous acid + [thioredoxin]-disulfide + 3 glutathione + S-adenosyl-L-homocysteine + H(+)</text>
        <dbReference type="Rhea" id="RHEA:69460"/>
        <dbReference type="Rhea" id="RHEA-COMP:10698"/>
        <dbReference type="Rhea" id="RHEA-COMP:10700"/>
        <dbReference type="ChEBI" id="CHEBI:15377"/>
        <dbReference type="ChEBI" id="CHEBI:15378"/>
        <dbReference type="ChEBI" id="CHEBI:17826"/>
        <dbReference type="ChEBI" id="CHEBI:29950"/>
        <dbReference type="ChEBI" id="CHEBI:50058"/>
        <dbReference type="ChEBI" id="CHEBI:57856"/>
        <dbReference type="ChEBI" id="CHEBI:57925"/>
        <dbReference type="ChEBI" id="CHEBI:59789"/>
        <dbReference type="ChEBI" id="CHEBI:183640"/>
        <dbReference type="EC" id="2.1.1.137"/>
    </reaction>
</comment>
<dbReference type="InterPro" id="IPR029063">
    <property type="entry name" value="SAM-dependent_MTases_sf"/>
</dbReference>
<protein>
    <recommendedName>
        <fullName evidence="5">Arsenite methyltransferase</fullName>
        <ecNumber evidence="4">2.1.1.137</ecNumber>
    </recommendedName>
</protein>
<dbReference type="EC" id="2.1.1.137" evidence="4"/>
<dbReference type="EMBL" id="JACVVK020000036">
    <property type="protein sequence ID" value="KAK7500612.1"/>
    <property type="molecule type" value="Genomic_DNA"/>
</dbReference>
<organism evidence="10 11">
    <name type="scientific">Batillaria attramentaria</name>
    <dbReference type="NCBI Taxonomy" id="370345"/>
    <lineage>
        <taxon>Eukaryota</taxon>
        <taxon>Metazoa</taxon>
        <taxon>Spiralia</taxon>
        <taxon>Lophotrochozoa</taxon>
        <taxon>Mollusca</taxon>
        <taxon>Gastropoda</taxon>
        <taxon>Caenogastropoda</taxon>
        <taxon>Sorbeoconcha</taxon>
        <taxon>Cerithioidea</taxon>
        <taxon>Batillariidae</taxon>
        <taxon>Batillaria</taxon>
    </lineage>
</organism>
<comment type="catalytic activity">
    <reaction evidence="8">
        <text>arsenic triglutathione + 3 [thioredoxin]-dithiol + 3 S-adenosyl-L-methionine = trimethylarsine + 3 [thioredoxin]-disulfide + 3 glutathione + 3 S-adenosyl-L-homocysteine + 3 H(+)</text>
        <dbReference type="Rhea" id="RHEA:69432"/>
        <dbReference type="Rhea" id="RHEA-COMP:10698"/>
        <dbReference type="Rhea" id="RHEA-COMP:10700"/>
        <dbReference type="ChEBI" id="CHEBI:15378"/>
        <dbReference type="ChEBI" id="CHEBI:27130"/>
        <dbReference type="ChEBI" id="CHEBI:29950"/>
        <dbReference type="ChEBI" id="CHEBI:50058"/>
        <dbReference type="ChEBI" id="CHEBI:57856"/>
        <dbReference type="ChEBI" id="CHEBI:57925"/>
        <dbReference type="ChEBI" id="CHEBI:59789"/>
        <dbReference type="ChEBI" id="CHEBI:183640"/>
        <dbReference type="EC" id="2.1.1.137"/>
    </reaction>
</comment>
<dbReference type="InterPro" id="IPR025714">
    <property type="entry name" value="Methyltranfer_dom"/>
</dbReference>
<dbReference type="PANTHER" id="PTHR43675">
    <property type="entry name" value="ARSENITE METHYLTRANSFERASE"/>
    <property type="match status" value="1"/>
</dbReference>
<keyword evidence="2" id="KW-0949">S-adenosyl-L-methionine</keyword>
<gene>
    <name evidence="10" type="ORF">BaRGS_00008187</name>
</gene>
<dbReference type="AlphaFoldDB" id="A0ABD0LLY4"/>
<evidence type="ECO:0000256" key="3">
    <source>
        <dbReference type="ARBA" id="ARBA00034487"/>
    </source>
</evidence>
<dbReference type="Pfam" id="PF13847">
    <property type="entry name" value="Methyltransf_31"/>
    <property type="match status" value="1"/>
</dbReference>
<keyword evidence="1" id="KW-0808">Transferase</keyword>
<dbReference type="PANTHER" id="PTHR43675:SF8">
    <property type="entry name" value="ARSENITE METHYLTRANSFERASE"/>
    <property type="match status" value="1"/>
</dbReference>
<comment type="similarity">
    <text evidence="3">Belongs to the methyltransferase superfamily. Arsenite methyltransferase family.</text>
</comment>
<evidence type="ECO:0000256" key="4">
    <source>
        <dbReference type="ARBA" id="ARBA00034521"/>
    </source>
</evidence>